<name>A0A1M5MHU2_9FLAO</name>
<dbReference type="InterPro" id="IPR025460">
    <property type="entry name" value="DUF4280"/>
</dbReference>
<reference evidence="4" key="1">
    <citation type="submission" date="2016-11" db="EMBL/GenBank/DDBJ databases">
        <authorList>
            <person name="Varghese N."/>
            <person name="Submissions S."/>
        </authorList>
    </citation>
    <scope>NUCLEOTIDE SEQUENCE [LARGE SCALE GENOMIC DNA]</scope>
    <source>
        <strain evidence="4">DSM 27619</strain>
    </source>
</reference>
<feature type="region of interest" description="Disordered" evidence="1">
    <location>
        <begin position="34"/>
        <end position="107"/>
    </location>
</feature>
<dbReference type="STRING" id="1416778.SAMN05443633_12228"/>
<feature type="compositionally biased region" description="Polar residues" evidence="1">
    <location>
        <begin position="34"/>
        <end position="48"/>
    </location>
</feature>
<dbReference type="InterPro" id="IPR018392">
    <property type="entry name" value="LysM"/>
</dbReference>
<evidence type="ECO:0000256" key="1">
    <source>
        <dbReference type="SAM" id="MobiDB-lite"/>
    </source>
</evidence>
<dbReference type="Pfam" id="PF14107">
    <property type="entry name" value="DUF4280"/>
    <property type="match status" value="1"/>
</dbReference>
<proteinExistence type="predicted"/>
<feature type="domain" description="LysM" evidence="2">
    <location>
        <begin position="5"/>
        <end position="56"/>
    </location>
</feature>
<organism evidence="3 4">
    <name type="scientific">Chryseobacterium arachidis</name>
    <dbReference type="NCBI Taxonomy" id="1416778"/>
    <lineage>
        <taxon>Bacteria</taxon>
        <taxon>Pseudomonadati</taxon>
        <taxon>Bacteroidota</taxon>
        <taxon>Flavobacteriia</taxon>
        <taxon>Flavobacteriales</taxon>
        <taxon>Weeksellaceae</taxon>
        <taxon>Chryseobacterium group</taxon>
        <taxon>Chryseobacterium</taxon>
    </lineage>
</organism>
<dbReference type="Proteomes" id="UP000184518">
    <property type="component" value="Unassembled WGS sequence"/>
</dbReference>
<evidence type="ECO:0000313" key="3">
    <source>
        <dbReference type="EMBL" id="SHG76727.1"/>
    </source>
</evidence>
<evidence type="ECO:0000259" key="2">
    <source>
        <dbReference type="PROSITE" id="PS51782"/>
    </source>
</evidence>
<dbReference type="Gene3D" id="3.10.350.10">
    <property type="entry name" value="LysM domain"/>
    <property type="match status" value="1"/>
</dbReference>
<dbReference type="InterPro" id="IPR036779">
    <property type="entry name" value="LysM_dom_sf"/>
</dbReference>
<dbReference type="CDD" id="cd00118">
    <property type="entry name" value="LysM"/>
    <property type="match status" value="1"/>
</dbReference>
<sequence length="1447" mass="162275">MSTPIQYTVQSGETLQDIAKKLGIKDWTKLQEYHNNQAGSDQKTSTTPYAGFRLMTPPKDEIYTMNGETPPLDPAEEQKNNQEKQDQEKKKEEEEKKNEQASKSEHDGKYFVVHNAKCVCDKAENPKQTANLQVTTHSIIVLNDEQGKLAATEEDKTFNPPVATFGKCTLKPSSGGYLPCALAPAPKWGKTYESTQVMGKNTLTEISELQCTVGGKITVFNHGQTDSVSNAHADNTNPVELAMVNPAIAQPKKKEEYPVVTSITLIKIENRASFKETDSKNKNGIIYLRKDEEASFKANLKSGNKQFSSWMVYNDHQGKKESRVFLREQIGTEFSQSFDALGKYRIEGYGKPKTQEFEKGKYDKCDPTCSIDVEVIENTLIDIECTSADFTSRLDPSKNRKFRKGVPSVFKAKFFISDLTAEEKSKLILAVLDGTENMITEGVQINGDTLTFTPKNSKAKYTIIARYTNDQGEIIEKKMSGETEGNAVLGISHGAEVVRPGTAMTFSVSKMKYKLGDENSSYGIISDESTEIKWNLNGVLQATGKNITIPGSRLMIPGKYVVEAYSITANATGKNAKKEEDDWHFEVKENIVTEIKAGKKARTGLEIPFEIGKTLLNNYDATKDGTLVWKISGPSSGTGSGEKFNYKFTLPGEYTIDCLMGGRPSQAPLKLKIIQPKILTETSKWIDNDGNSGNIIKEAGYGQEICAFVKYEGLQGEAMTLQIFDNDSNGVNLVHNIEGTLSETSSGVYWPFTLDNSIKQKIEARGLTKAGKLHFKLVPKDASLQILNGNQSLGEYLEVSSIPKIIDGYFCDVGDTEKMYNSPIDKPLYFKIYAINMVDKKVEVHFMTQSDPYFGLAWSAKQWKDWKDVQEKFSKETFFHKVEGIINKKGELIVKVDPSKLGKPKNFFKIAAVIKMTEGEGVKTKEKSVYFEKTDLAILYATAKLPNMVENKGAVKVGREELSGGKNGTCICKDYGLVWGGHKNITCEFRKKVIDISKRQNFDPNDLMAVMNVETSGTFSASKIEIKETTEKRKDGKFKKEYRGLTKEEIMQLSESFSGAVGLIQFTPIAITSLNKNYNLSLTKRKLALMSQLDQLDYVEKYIELWKKTKNITGKISLSDLYVLVFAPNYFGSSDDTTLYKDGTDYYIANKSVDTDGKNGITKKEIAARAIAAKSEGEAYKASKFSCGNDNSTNNINAKDIITFRIYADGKIEKHTPKSIKEEYKQKYKYIFHDKEGKEHDICIVDWHTTSKKLPSKRKLYKKPTHSKIISDENVNEGQTRRRVIYENGDIAEYGSNNGDTFWRLYSATKETIELIKMPDSVDYIKYSFSGTKRIYTGPNYFAGFIGALATTGLSITTTGSCFKEGSCFPSQFHVNGESIDTIYFWKLETDQKFIDAMKFFHFEERKVGNDIYFKKLKNVSDGGDLHDSHLHCGEFDISKVIEIKEK</sequence>
<gene>
    <name evidence="3" type="ORF">SAMN05443633_12228</name>
</gene>
<keyword evidence="4" id="KW-1185">Reference proteome</keyword>
<dbReference type="EMBL" id="FQUT01000022">
    <property type="protein sequence ID" value="SHG76727.1"/>
    <property type="molecule type" value="Genomic_DNA"/>
</dbReference>
<protein>
    <recommendedName>
        <fullName evidence="2">LysM domain-containing protein</fullName>
    </recommendedName>
</protein>
<evidence type="ECO:0000313" key="4">
    <source>
        <dbReference type="Proteomes" id="UP000184518"/>
    </source>
</evidence>
<feature type="compositionally biased region" description="Basic and acidic residues" evidence="1">
    <location>
        <begin position="76"/>
        <end position="107"/>
    </location>
</feature>
<dbReference type="RefSeq" id="WP_072964119.1">
    <property type="nucleotide sequence ID" value="NZ_FQUT01000022.1"/>
</dbReference>
<accession>A0A1M5MHU2</accession>
<dbReference type="PROSITE" id="PS51782">
    <property type="entry name" value="LYSM"/>
    <property type="match status" value="1"/>
</dbReference>